<proteinExistence type="predicted"/>
<dbReference type="PANTHER" id="PTHR33121">
    <property type="entry name" value="CYCLIC DI-GMP PHOSPHODIESTERASE PDEF"/>
    <property type="match status" value="1"/>
</dbReference>
<dbReference type="CDD" id="cd01949">
    <property type="entry name" value="GGDEF"/>
    <property type="match status" value="1"/>
</dbReference>
<dbReference type="PROSITE" id="PS50887">
    <property type="entry name" value="GGDEF"/>
    <property type="match status" value="1"/>
</dbReference>
<keyword evidence="1" id="KW-0812">Transmembrane</keyword>
<dbReference type="InterPro" id="IPR050706">
    <property type="entry name" value="Cyclic-di-GMP_PDE-like"/>
</dbReference>
<keyword evidence="1" id="KW-0472">Membrane</keyword>
<reference evidence="5" key="1">
    <citation type="submission" date="2015-12" db="EMBL/GenBank/DDBJ databases">
        <authorList>
            <person name="Tarr C.L."/>
            <person name="Gladney L.M."/>
        </authorList>
    </citation>
    <scope>NUCLEOTIDE SEQUENCE [LARGE SCALE GENOMIC DNA]</scope>
    <source>
        <strain evidence="5">2756-81</strain>
    </source>
</reference>
<feature type="transmembrane region" description="Helical" evidence="1">
    <location>
        <begin position="6"/>
        <end position="26"/>
    </location>
</feature>
<dbReference type="Pfam" id="PF00563">
    <property type="entry name" value="EAL"/>
    <property type="match status" value="1"/>
</dbReference>
<dbReference type="CDD" id="cd01948">
    <property type="entry name" value="EAL"/>
    <property type="match status" value="1"/>
</dbReference>
<evidence type="ECO:0000259" key="2">
    <source>
        <dbReference type="PROSITE" id="PS50883"/>
    </source>
</evidence>
<dbReference type="InterPro" id="IPR035919">
    <property type="entry name" value="EAL_sf"/>
</dbReference>
<dbReference type="InterPro" id="IPR043128">
    <property type="entry name" value="Rev_trsase/Diguanyl_cyclase"/>
</dbReference>
<dbReference type="SUPFAM" id="SSF141868">
    <property type="entry name" value="EAL domain-like"/>
    <property type="match status" value="1"/>
</dbReference>
<keyword evidence="1" id="KW-1133">Transmembrane helix</keyword>
<organism evidence="4 5">
    <name type="scientific">Vibrio cidicii</name>
    <dbReference type="NCBI Taxonomy" id="1763883"/>
    <lineage>
        <taxon>Bacteria</taxon>
        <taxon>Pseudomonadati</taxon>
        <taxon>Pseudomonadota</taxon>
        <taxon>Gammaproteobacteria</taxon>
        <taxon>Vibrionales</taxon>
        <taxon>Vibrionaceae</taxon>
        <taxon>Vibrio</taxon>
    </lineage>
</organism>
<dbReference type="PROSITE" id="PS50883">
    <property type="entry name" value="EAL"/>
    <property type="match status" value="1"/>
</dbReference>
<dbReference type="SUPFAM" id="SSF55073">
    <property type="entry name" value="Nucleotide cyclase"/>
    <property type="match status" value="1"/>
</dbReference>
<comment type="caution">
    <text evidence="4">The sequence shown here is derived from an EMBL/GenBank/DDBJ whole genome shotgun (WGS) entry which is preliminary data.</text>
</comment>
<dbReference type="Gene3D" id="3.30.70.270">
    <property type="match status" value="1"/>
</dbReference>
<evidence type="ECO:0000313" key="4">
    <source>
        <dbReference type="EMBL" id="KYN23681.1"/>
    </source>
</evidence>
<dbReference type="InterPro" id="IPR000160">
    <property type="entry name" value="GGDEF_dom"/>
</dbReference>
<gene>
    <name evidence="4" type="ORF">AUQ44_17245</name>
</gene>
<feature type="transmembrane region" description="Helical" evidence="1">
    <location>
        <begin position="168"/>
        <end position="187"/>
    </location>
</feature>
<protein>
    <submittedName>
        <fullName evidence="4">Diguanylate cyclase</fullName>
    </submittedName>
</protein>
<evidence type="ECO:0000259" key="3">
    <source>
        <dbReference type="PROSITE" id="PS50887"/>
    </source>
</evidence>
<dbReference type="NCBIfam" id="TIGR00254">
    <property type="entry name" value="GGDEF"/>
    <property type="match status" value="1"/>
</dbReference>
<evidence type="ECO:0000313" key="5">
    <source>
        <dbReference type="Proteomes" id="UP000075349"/>
    </source>
</evidence>
<dbReference type="SMART" id="SM00052">
    <property type="entry name" value="EAL"/>
    <property type="match status" value="1"/>
</dbReference>
<dbReference type="GO" id="GO:0071111">
    <property type="term" value="F:cyclic-guanylate-specific phosphodiesterase activity"/>
    <property type="evidence" value="ECO:0007669"/>
    <property type="project" value="InterPro"/>
</dbReference>
<evidence type="ECO:0000256" key="1">
    <source>
        <dbReference type="SAM" id="Phobius"/>
    </source>
</evidence>
<dbReference type="PANTHER" id="PTHR33121:SF79">
    <property type="entry name" value="CYCLIC DI-GMP PHOSPHODIESTERASE PDED-RELATED"/>
    <property type="match status" value="1"/>
</dbReference>
<dbReference type="AlphaFoldDB" id="A0A151JD39"/>
<feature type="domain" description="EAL" evidence="2">
    <location>
        <begin position="371"/>
        <end position="626"/>
    </location>
</feature>
<feature type="domain" description="GGDEF" evidence="3">
    <location>
        <begin position="223"/>
        <end position="362"/>
    </location>
</feature>
<dbReference type="Pfam" id="PF00990">
    <property type="entry name" value="GGDEF"/>
    <property type="match status" value="1"/>
</dbReference>
<dbReference type="EMBL" id="LOMK01000002">
    <property type="protein sequence ID" value="KYN23681.1"/>
    <property type="molecule type" value="Genomic_DNA"/>
</dbReference>
<dbReference type="InterPro" id="IPR001633">
    <property type="entry name" value="EAL_dom"/>
</dbReference>
<accession>A0A151JD39</accession>
<dbReference type="Proteomes" id="UP000075349">
    <property type="component" value="Unassembled WGS sequence"/>
</dbReference>
<sequence length="637" mass="74199">MTKGIIYFLVIILGVSGFFISAFVKFNDTFSMMTKHTQLSAWALAQLEIETLEFINELNIFLIKKDSSRSDLNLRYDILWSRYETFLTSDETKEIRKLYDSERVIIEAFDYLKKYENDIVNGNRHNLNFLSAQLDRITPEIRNLMIANFTGESSIKKLAVLEKNKSSVILYMMVILVIIIFLTYKLYRDARLQEFIAWYDPLTKLKNRNYLLKKINEYKKSNVEYTIILLDVDNFKEINDAIGYDYGDQVLITLSSLLKKYKKFNSIECIRIGSDEFSVVITKSDVDIDTYAKLLLNDLNYIISNLDPSKRTRISMGIANSFDTKSINESLMGFSSTTLNNADVALNIAKKSKLDKLIFFKKEIAIEHHKKRRLSEDLFALLKREQQSEIYMLYQPIILRDKQRLGCEALIRWNHPTFGFIHPEYLIKIAEESGLAKRLGQWIMQQVYFSLDEQWVEFNSRVEVAINLSDSLFDEDLVLAVKRIFSKDRNYLQSIVLEITETMTLDDTNRSQRIIKSLSELNVRLALDDFGTGWSSLSTLNQLNFNKLKIDKSFIREITTKENQQYFVSSIVTLSHQLGIKVVAEGVEQQDQWEKLLDLGVDEFQGYHFSKPIDAKQFLDFCTTYFDIEPLSCKSLS</sequence>
<dbReference type="InterPro" id="IPR029787">
    <property type="entry name" value="Nucleotide_cyclase"/>
</dbReference>
<dbReference type="Gene3D" id="3.20.20.450">
    <property type="entry name" value="EAL domain"/>
    <property type="match status" value="1"/>
</dbReference>
<dbReference type="SMART" id="SM00267">
    <property type="entry name" value="GGDEF"/>
    <property type="match status" value="1"/>
</dbReference>
<name>A0A151JD39_9VIBR</name>